<accession>A0ABV4CHH1</accession>
<dbReference type="PROSITE" id="PS50206">
    <property type="entry name" value="RHODANESE_3"/>
    <property type="match status" value="1"/>
</dbReference>
<feature type="domain" description="Rhodanese" evidence="17">
    <location>
        <begin position="5"/>
        <end position="72"/>
    </location>
</feature>
<name>A0ABV4CHH1_9PSEU</name>
<keyword evidence="4" id="KW-0963">Cytoplasm</keyword>
<dbReference type="InterPro" id="IPR006076">
    <property type="entry name" value="FAD-dep_OxRdtase"/>
</dbReference>
<evidence type="ECO:0000256" key="14">
    <source>
        <dbReference type="ARBA" id="ARBA00044295"/>
    </source>
</evidence>
<evidence type="ECO:0000256" key="15">
    <source>
        <dbReference type="ARBA" id="ARBA00047316"/>
    </source>
</evidence>
<dbReference type="InterPro" id="IPR006278">
    <property type="entry name" value="SoxB"/>
</dbReference>
<evidence type="ECO:0000256" key="9">
    <source>
        <dbReference type="ARBA" id="ARBA00023002"/>
    </source>
</evidence>
<protein>
    <recommendedName>
        <fullName evidence="12">Sarcosine oxidase subunit beta</fullName>
        <ecNumber evidence="11">1.5.3.24</ecNumber>
    </recommendedName>
    <alternativeName>
        <fullName evidence="13">Sarcosine oxidase (5,10-methylenetetrahydrofolate-forming) subunit beta</fullName>
    </alternativeName>
    <alternativeName>
        <fullName evidence="14">Tetrameric sarcosine oxidase subunit beta</fullName>
    </alternativeName>
</protein>
<organism evidence="18 19">
    <name type="scientific">Saccharopolyspora cebuensis</name>
    <dbReference type="NCBI Taxonomy" id="418759"/>
    <lineage>
        <taxon>Bacteria</taxon>
        <taxon>Bacillati</taxon>
        <taxon>Actinomycetota</taxon>
        <taxon>Actinomycetes</taxon>
        <taxon>Pseudonocardiales</taxon>
        <taxon>Pseudonocardiaceae</taxon>
        <taxon>Saccharopolyspora</taxon>
    </lineage>
</organism>
<evidence type="ECO:0000256" key="1">
    <source>
        <dbReference type="ARBA" id="ARBA00001917"/>
    </source>
</evidence>
<dbReference type="PANTHER" id="PTHR13847">
    <property type="entry name" value="SARCOSINE DEHYDROGENASE-RELATED"/>
    <property type="match status" value="1"/>
</dbReference>
<comment type="subcellular location">
    <subcellularLocation>
        <location evidence="3">Cytoplasm</location>
    </subcellularLocation>
</comment>
<dbReference type="SUPFAM" id="SSF54373">
    <property type="entry name" value="FAD-linked reductases, C-terminal domain"/>
    <property type="match status" value="1"/>
</dbReference>
<comment type="similarity">
    <text evidence="10">Belongs to the SoxB family.</text>
</comment>
<reference evidence="18 19" key="1">
    <citation type="submission" date="2024-08" db="EMBL/GenBank/DDBJ databases">
        <title>Genome mining of Saccharopolyspora cebuensis PGLac3 from Nigerian medicinal plant.</title>
        <authorList>
            <person name="Ezeobiora C.E."/>
            <person name="Igbokwe N.H."/>
            <person name="Amin D.H."/>
            <person name="Mendie U.E."/>
        </authorList>
    </citation>
    <scope>NUCLEOTIDE SEQUENCE [LARGE SCALE GENOMIC DNA]</scope>
    <source>
        <strain evidence="18 19">PGLac3</strain>
    </source>
</reference>
<gene>
    <name evidence="18" type="ORF">AB8O55_14045</name>
</gene>
<dbReference type="InterPro" id="IPR001763">
    <property type="entry name" value="Rhodanese-like_dom"/>
</dbReference>
<dbReference type="Gene3D" id="3.50.50.60">
    <property type="entry name" value="FAD/NAD(P)-binding domain"/>
    <property type="match status" value="1"/>
</dbReference>
<dbReference type="Proteomes" id="UP001564626">
    <property type="component" value="Unassembled WGS sequence"/>
</dbReference>
<evidence type="ECO:0000256" key="11">
    <source>
        <dbReference type="ARBA" id="ARBA00044044"/>
    </source>
</evidence>
<evidence type="ECO:0000313" key="18">
    <source>
        <dbReference type="EMBL" id="MEY8040525.1"/>
    </source>
</evidence>
<evidence type="ECO:0000256" key="2">
    <source>
        <dbReference type="ARBA" id="ARBA00001974"/>
    </source>
</evidence>
<comment type="cofactor">
    <cofactor evidence="1">
        <name>FMN</name>
        <dbReference type="ChEBI" id="CHEBI:58210"/>
    </cofactor>
</comment>
<keyword evidence="5" id="KW-0285">Flavoprotein</keyword>
<evidence type="ECO:0000256" key="4">
    <source>
        <dbReference type="ARBA" id="ARBA00022490"/>
    </source>
</evidence>
<keyword evidence="19" id="KW-1185">Reference proteome</keyword>
<evidence type="ECO:0000256" key="3">
    <source>
        <dbReference type="ARBA" id="ARBA00004496"/>
    </source>
</evidence>
<comment type="catalytic activity">
    <reaction evidence="15">
        <text>sarcosine + O2 + H2O = formaldehyde + glycine + H2O2</text>
        <dbReference type="Rhea" id="RHEA:13313"/>
        <dbReference type="ChEBI" id="CHEBI:15377"/>
        <dbReference type="ChEBI" id="CHEBI:15379"/>
        <dbReference type="ChEBI" id="CHEBI:16240"/>
        <dbReference type="ChEBI" id="CHEBI:16842"/>
        <dbReference type="ChEBI" id="CHEBI:57305"/>
        <dbReference type="ChEBI" id="CHEBI:57433"/>
    </reaction>
</comment>
<dbReference type="PANTHER" id="PTHR13847:SF287">
    <property type="entry name" value="FAD-DEPENDENT OXIDOREDUCTASE DOMAIN-CONTAINING PROTEIN 1"/>
    <property type="match status" value="1"/>
</dbReference>
<keyword evidence="6" id="KW-0288">FMN</keyword>
<dbReference type="InterPro" id="IPR036188">
    <property type="entry name" value="FAD/NAD-bd_sf"/>
</dbReference>
<dbReference type="SUPFAM" id="SSF51905">
    <property type="entry name" value="FAD/NAD(P)-binding domain"/>
    <property type="match status" value="1"/>
</dbReference>
<evidence type="ECO:0000256" key="6">
    <source>
        <dbReference type="ARBA" id="ARBA00022643"/>
    </source>
</evidence>
<comment type="catalytic activity">
    <reaction evidence="16">
        <text>sarcosine + (6S)-5,6,7,8-tetrahydrofolate + O2 = (6R)-5,10-methylene-5,6,7,8-tetrahydrofolate + glycine + H2O2</text>
        <dbReference type="Rhea" id="RHEA:70455"/>
        <dbReference type="ChEBI" id="CHEBI:15379"/>
        <dbReference type="ChEBI" id="CHEBI:15636"/>
        <dbReference type="ChEBI" id="CHEBI:16240"/>
        <dbReference type="ChEBI" id="CHEBI:57305"/>
        <dbReference type="ChEBI" id="CHEBI:57433"/>
        <dbReference type="ChEBI" id="CHEBI:57453"/>
        <dbReference type="EC" id="1.5.3.24"/>
    </reaction>
</comment>
<dbReference type="RefSeq" id="WP_345363263.1">
    <property type="nucleotide sequence ID" value="NZ_BAABII010000010.1"/>
</dbReference>
<evidence type="ECO:0000313" key="19">
    <source>
        <dbReference type="Proteomes" id="UP001564626"/>
    </source>
</evidence>
<keyword evidence="9" id="KW-0560">Oxidoreductase</keyword>
<dbReference type="NCBIfam" id="TIGR01373">
    <property type="entry name" value="soxB"/>
    <property type="match status" value="1"/>
</dbReference>
<evidence type="ECO:0000259" key="17">
    <source>
        <dbReference type="PROSITE" id="PS50206"/>
    </source>
</evidence>
<sequence>MPRTPGADLPEHPDFLWDSAAPGSSYDVVIVGGGGHGLATAYYLAVNHGITNVAVLESGWLAGGNMARNTTIIRSNYLWDESAGLYEHALKLWEGLDEELDYPLLFSQRGVLNLAHSLQEVRDGVRRVGANRLNGIDAEWLDPDQVAEICPILNTSADLRYPVLGATWQPRAGIAKHDHVAWGFARALNRMGVDLVQNCQVTGFERVGDRVTGVRTTRGTIRAGKVALAAAGHTSVLADELGLPLPLQSHPLQALVSELLEPVHPTVVMSNAVHVYVSQAHKGELVLGAGIDAYNSYGQRGSFHTIERELTAAVELFPVFARAHVLRTWAGVVDVTPDASAIMGRTPFDGLYLNCGWGTGGFKATPGVGWCYAHTIAHDEPHPLNAPFSLERFTTGALVDEHGAAGVAH</sequence>
<dbReference type="EMBL" id="JBGEHV010000022">
    <property type="protein sequence ID" value="MEY8040525.1"/>
    <property type="molecule type" value="Genomic_DNA"/>
</dbReference>
<proteinExistence type="inferred from homology"/>
<evidence type="ECO:0000256" key="13">
    <source>
        <dbReference type="ARBA" id="ARBA00044216"/>
    </source>
</evidence>
<evidence type="ECO:0000256" key="7">
    <source>
        <dbReference type="ARBA" id="ARBA00022741"/>
    </source>
</evidence>
<evidence type="ECO:0000256" key="12">
    <source>
        <dbReference type="ARBA" id="ARBA00044150"/>
    </source>
</evidence>
<evidence type="ECO:0000256" key="16">
    <source>
        <dbReference type="ARBA" id="ARBA00048917"/>
    </source>
</evidence>
<evidence type="ECO:0000256" key="10">
    <source>
        <dbReference type="ARBA" id="ARBA00043973"/>
    </source>
</evidence>
<comment type="caution">
    <text evidence="18">The sequence shown here is derived from an EMBL/GenBank/DDBJ whole genome shotgun (WGS) entry which is preliminary data.</text>
</comment>
<dbReference type="Pfam" id="PF01266">
    <property type="entry name" value="DAO"/>
    <property type="match status" value="1"/>
</dbReference>
<keyword evidence="7" id="KW-0547">Nucleotide-binding</keyword>
<keyword evidence="8" id="KW-0274">FAD</keyword>
<evidence type="ECO:0000256" key="8">
    <source>
        <dbReference type="ARBA" id="ARBA00022827"/>
    </source>
</evidence>
<comment type="cofactor">
    <cofactor evidence="2">
        <name>FAD</name>
        <dbReference type="ChEBI" id="CHEBI:57692"/>
    </cofactor>
</comment>
<evidence type="ECO:0000256" key="5">
    <source>
        <dbReference type="ARBA" id="ARBA00022630"/>
    </source>
</evidence>
<dbReference type="EC" id="1.5.3.24" evidence="11"/>
<dbReference type="Gene3D" id="3.30.9.10">
    <property type="entry name" value="D-Amino Acid Oxidase, subunit A, domain 2"/>
    <property type="match status" value="1"/>
</dbReference>